<keyword evidence="3" id="KW-1185">Reference proteome</keyword>
<evidence type="ECO:0000313" key="3">
    <source>
        <dbReference type="Proteomes" id="UP000468668"/>
    </source>
</evidence>
<name>A0A6N6NQS5_9ACTN</name>
<dbReference type="InterPro" id="IPR011009">
    <property type="entry name" value="Kinase-like_dom_sf"/>
</dbReference>
<sequence length="304" mass="34392">MLPSCAYAHISSVLEVSRDEITDIWPLKQGLTNESWHFTTPEGEYVYRQPGVGTEDLVDREAEVEALKLARSIGLDGTFIYEDVKQGWKLSRFLVDCRELDARDAEQVACAMRMARTLHESGARLARTFDFYEEGKRYDALLRELGPIEVPGYDELAAKADCVAAFAHADGAPVCITHNDFFNLNILIDRSDRMHLIDWEYAGMSDYAHDFGTFTVCCKLSESEADAALAAYFGRIPTFAERCHNFAFVALAGWCWYLWSLYKEAVGGNAGEWKEIYLSYAVRYFDRVISGYEGIAQQEERGIA</sequence>
<comment type="caution">
    <text evidence="2">The sequence shown here is derived from an EMBL/GenBank/DDBJ whole genome shotgun (WGS) entry which is preliminary data.</text>
</comment>
<dbReference type="EMBL" id="WAJR01000019">
    <property type="protein sequence ID" value="KAB1640081.1"/>
    <property type="molecule type" value="Genomic_DNA"/>
</dbReference>
<dbReference type="OrthoDB" id="179763at2"/>
<dbReference type="Proteomes" id="UP000468668">
    <property type="component" value="Unassembled WGS sequence"/>
</dbReference>
<dbReference type="GO" id="GO:0005737">
    <property type="term" value="C:cytoplasm"/>
    <property type="evidence" value="ECO:0007669"/>
    <property type="project" value="TreeGrafter"/>
</dbReference>
<organism evidence="2 3">
    <name type="scientific">Ellagibacter isourolithinifaciens</name>
    <dbReference type="NCBI Taxonomy" id="2137581"/>
    <lineage>
        <taxon>Bacteria</taxon>
        <taxon>Bacillati</taxon>
        <taxon>Actinomycetota</taxon>
        <taxon>Coriobacteriia</taxon>
        <taxon>Eggerthellales</taxon>
        <taxon>Eggerthellaceae</taxon>
        <taxon>Ellagibacter</taxon>
    </lineage>
</organism>
<accession>A0A6N6NQS5</accession>
<evidence type="ECO:0000313" key="2">
    <source>
        <dbReference type="EMBL" id="KAB1640081.1"/>
    </source>
</evidence>
<dbReference type="Gene3D" id="3.30.200.20">
    <property type="entry name" value="Phosphorylase Kinase, domain 1"/>
    <property type="match status" value="1"/>
</dbReference>
<gene>
    <name evidence="2" type="ORF">F8C90_07705</name>
</gene>
<dbReference type="CDD" id="cd05151">
    <property type="entry name" value="ChoK-like"/>
    <property type="match status" value="1"/>
</dbReference>
<keyword evidence="2" id="KW-0808">Transferase</keyword>
<evidence type="ECO:0000259" key="1">
    <source>
        <dbReference type="Pfam" id="PF01636"/>
    </source>
</evidence>
<protein>
    <submittedName>
        <fullName evidence="2">Phosphotransferase family protein</fullName>
    </submittedName>
</protein>
<dbReference type="Pfam" id="PF01636">
    <property type="entry name" value="APH"/>
    <property type="match status" value="1"/>
</dbReference>
<dbReference type="PANTHER" id="PTHR22603:SF66">
    <property type="entry name" value="ETHANOLAMINE KINASE"/>
    <property type="match status" value="1"/>
</dbReference>
<dbReference type="Gene3D" id="3.90.1200.10">
    <property type="match status" value="1"/>
</dbReference>
<feature type="domain" description="Aminoglycoside phosphotransferase" evidence="1">
    <location>
        <begin position="26"/>
        <end position="233"/>
    </location>
</feature>
<dbReference type="GO" id="GO:0006646">
    <property type="term" value="P:phosphatidylethanolamine biosynthetic process"/>
    <property type="evidence" value="ECO:0007669"/>
    <property type="project" value="TreeGrafter"/>
</dbReference>
<dbReference type="PANTHER" id="PTHR22603">
    <property type="entry name" value="CHOLINE/ETHANOALAMINE KINASE"/>
    <property type="match status" value="1"/>
</dbReference>
<dbReference type="InterPro" id="IPR002575">
    <property type="entry name" value="Aminoglycoside_PTrfase"/>
</dbReference>
<dbReference type="GO" id="GO:0004305">
    <property type="term" value="F:ethanolamine kinase activity"/>
    <property type="evidence" value="ECO:0007669"/>
    <property type="project" value="TreeGrafter"/>
</dbReference>
<dbReference type="AlphaFoldDB" id="A0A6N6NQS5"/>
<proteinExistence type="predicted"/>
<reference evidence="2 3" key="1">
    <citation type="submission" date="2019-09" db="EMBL/GenBank/DDBJ databases">
        <title>Whole genome shotgun sequencing (WGS) of Ellagibacter isourolithinifaciens DSM 104140(T) and Adlercreutzia muris DSM 29508(T).</title>
        <authorList>
            <person name="Stoll D.A."/>
            <person name="Danylec N."/>
            <person name="Huch M."/>
        </authorList>
    </citation>
    <scope>NUCLEOTIDE SEQUENCE [LARGE SCALE GENOMIC DNA]</scope>
    <source>
        <strain evidence="2 3">DSM 104140</strain>
    </source>
</reference>
<dbReference type="SUPFAM" id="SSF56112">
    <property type="entry name" value="Protein kinase-like (PK-like)"/>
    <property type="match status" value="1"/>
</dbReference>